<dbReference type="Proteomes" id="UP000285146">
    <property type="component" value="Unassembled WGS sequence"/>
</dbReference>
<reference evidence="2 3" key="1">
    <citation type="submission" date="2015-09" db="EMBL/GenBank/DDBJ databases">
        <title>Host preference determinants of Valsa canker pathogens revealed by comparative genomics.</title>
        <authorList>
            <person name="Yin Z."/>
            <person name="Huang L."/>
        </authorList>
    </citation>
    <scope>NUCLEOTIDE SEQUENCE [LARGE SCALE GENOMIC DNA]</scope>
    <source>
        <strain evidence="2 3">SXYLt</strain>
    </source>
</reference>
<dbReference type="InParanoid" id="A0A423XLZ3"/>
<dbReference type="OrthoDB" id="5241306at2759"/>
<dbReference type="AlphaFoldDB" id="A0A423XLZ3"/>
<feature type="compositionally biased region" description="Low complexity" evidence="1">
    <location>
        <begin position="332"/>
        <end position="342"/>
    </location>
</feature>
<organism evidence="2 3">
    <name type="scientific">Cytospora leucostoma</name>
    <dbReference type="NCBI Taxonomy" id="1230097"/>
    <lineage>
        <taxon>Eukaryota</taxon>
        <taxon>Fungi</taxon>
        <taxon>Dikarya</taxon>
        <taxon>Ascomycota</taxon>
        <taxon>Pezizomycotina</taxon>
        <taxon>Sordariomycetes</taxon>
        <taxon>Sordariomycetidae</taxon>
        <taxon>Diaporthales</taxon>
        <taxon>Cytosporaceae</taxon>
        <taxon>Cytospora</taxon>
    </lineage>
</organism>
<evidence type="ECO:0000313" key="3">
    <source>
        <dbReference type="Proteomes" id="UP000285146"/>
    </source>
</evidence>
<keyword evidence="3" id="KW-1185">Reference proteome</keyword>
<feature type="region of interest" description="Disordered" evidence="1">
    <location>
        <begin position="1"/>
        <end position="109"/>
    </location>
</feature>
<dbReference type="STRING" id="1230097.A0A423XLZ3"/>
<feature type="region of interest" description="Disordered" evidence="1">
    <location>
        <begin position="309"/>
        <end position="386"/>
    </location>
</feature>
<feature type="region of interest" description="Disordered" evidence="1">
    <location>
        <begin position="257"/>
        <end position="297"/>
    </location>
</feature>
<gene>
    <name evidence="2" type="ORF">VPNG_01059</name>
</gene>
<comment type="caution">
    <text evidence="2">The sequence shown here is derived from an EMBL/GenBank/DDBJ whole genome shotgun (WGS) entry which is preliminary data.</text>
</comment>
<feature type="compositionally biased region" description="Basic and acidic residues" evidence="1">
    <location>
        <begin position="91"/>
        <end position="109"/>
    </location>
</feature>
<feature type="compositionally biased region" description="Acidic residues" evidence="1">
    <location>
        <begin position="1"/>
        <end position="12"/>
    </location>
</feature>
<evidence type="ECO:0000256" key="1">
    <source>
        <dbReference type="SAM" id="MobiDB-lite"/>
    </source>
</evidence>
<name>A0A423XLZ3_9PEZI</name>
<evidence type="ECO:0000313" key="2">
    <source>
        <dbReference type="EMBL" id="ROW17084.1"/>
    </source>
</evidence>
<feature type="compositionally biased region" description="Acidic residues" evidence="1">
    <location>
        <begin position="363"/>
        <end position="378"/>
    </location>
</feature>
<feature type="compositionally biased region" description="Basic and acidic residues" evidence="1">
    <location>
        <begin position="257"/>
        <end position="268"/>
    </location>
</feature>
<feature type="compositionally biased region" description="Low complexity" evidence="1">
    <location>
        <begin position="13"/>
        <end position="27"/>
    </location>
</feature>
<protein>
    <submittedName>
        <fullName evidence="2">Uncharacterized protein</fullName>
    </submittedName>
</protein>
<feature type="compositionally biased region" description="Low complexity" evidence="1">
    <location>
        <begin position="161"/>
        <end position="182"/>
    </location>
</feature>
<dbReference type="EMBL" id="LKEB01000003">
    <property type="protein sequence ID" value="ROW17084.1"/>
    <property type="molecule type" value="Genomic_DNA"/>
</dbReference>
<sequence length="386" mass="40677">MPPAIEEEEELEYVSSSESAASPQQAAGDDAAVMDLADETKQSSHQPNRDPSPIPVVSDIPLVVSDIPQIVTDTSNGVHAPSPQPQPSTSTEKEARNFGKRKASSEKTIKWTQDIALLAAYEAAIGPAYRAIANVGLAPSEKAKRGPKKKMKTKSAEAKTKSSSTSTSKQATSSGTANGAARPPQPPPPPQRRHEAQQRPAPSVLHQEQGHRQQPATIQGPEVFERMERQALRRRKVEALESLAHTAALLLAEFMDFNRKGSPPDHHHQTPPPPAEAGSATPSGTGGGSAYAAAAAGVAGVAASVFREVGPSVGGDGEWTEREGAVVEERSLGLSDSESSASDSDDDGDIPARIPSQGQGKDDEYDSEESQSEVEGEEPGVKVEDE</sequence>
<feature type="compositionally biased region" description="Basic and acidic residues" evidence="1">
    <location>
        <begin position="319"/>
        <end position="331"/>
    </location>
</feature>
<feature type="region of interest" description="Disordered" evidence="1">
    <location>
        <begin position="139"/>
        <end position="227"/>
    </location>
</feature>
<accession>A0A423XLZ3</accession>
<proteinExistence type="predicted"/>